<gene>
    <name evidence="1" type="ORF">EZS28_028915</name>
</gene>
<reference evidence="1 2" key="1">
    <citation type="submission" date="2019-03" db="EMBL/GenBank/DDBJ databases">
        <title>Single cell metagenomics reveals metabolic interactions within the superorganism composed of flagellate Streblomastix strix and complex community of Bacteroidetes bacteria on its surface.</title>
        <authorList>
            <person name="Treitli S.C."/>
            <person name="Kolisko M."/>
            <person name="Husnik F."/>
            <person name="Keeling P."/>
            <person name="Hampl V."/>
        </authorList>
    </citation>
    <scope>NUCLEOTIDE SEQUENCE [LARGE SCALE GENOMIC DNA]</scope>
    <source>
        <strain evidence="1">ST1C</strain>
    </source>
</reference>
<organism evidence="1 2">
    <name type="scientific">Streblomastix strix</name>
    <dbReference type="NCBI Taxonomy" id="222440"/>
    <lineage>
        <taxon>Eukaryota</taxon>
        <taxon>Metamonada</taxon>
        <taxon>Preaxostyla</taxon>
        <taxon>Oxymonadida</taxon>
        <taxon>Streblomastigidae</taxon>
        <taxon>Streblomastix</taxon>
    </lineage>
</organism>
<comment type="caution">
    <text evidence="1">The sequence shown here is derived from an EMBL/GenBank/DDBJ whole genome shotgun (WGS) entry which is preliminary data.</text>
</comment>
<protein>
    <submittedName>
        <fullName evidence="1">Uncharacterized protein</fullName>
    </submittedName>
</protein>
<evidence type="ECO:0000313" key="1">
    <source>
        <dbReference type="EMBL" id="KAA6375558.1"/>
    </source>
</evidence>
<accession>A0A5J4UYT5</accession>
<dbReference type="AlphaFoldDB" id="A0A5J4UYT5"/>
<proteinExistence type="predicted"/>
<sequence length="150" mass="17431">MEAQQHYKQFNQQKQQNLQISQTIRTTCPFVNVISSQSQGLNHQQGFVPTNPQQVFEPAITQQGFAHPIKQFQFGQPGGFNTSSPNQYIKPQFNQYRPPDNFNPLRKVVLQVFITLLKLELNLVKTRKKKKRKFEIKIKIQNRFNSGSAN</sequence>
<evidence type="ECO:0000313" key="2">
    <source>
        <dbReference type="Proteomes" id="UP000324800"/>
    </source>
</evidence>
<name>A0A5J4UYT5_9EUKA</name>
<dbReference type="EMBL" id="SNRW01011141">
    <property type="protein sequence ID" value="KAA6375558.1"/>
    <property type="molecule type" value="Genomic_DNA"/>
</dbReference>
<dbReference type="Proteomes" id="UP000324800">
    <property type="component" value="Unassembled WGS sequence"/>
</dbReference>